<protein>
    <submittedName>
        <fullName evidence="2">Uncharacterized protein</fullName>
    </submittedName>
</protein>
<comment type="caution">
    <text evidence="2">The sequence shown here is derived from an EMBL/GenBank/DDBJ whole genome shotgun (WGS) entry which is preliminary data.</text>
</comment>
<feature type="chain" id="PRO_5013378051" evidence="1">
    <location>
        <begin position="27"/>
        <end position="140"/>
    </location>
</feature>
<dbReference type="RefSeq" id="WP_096751570.1">
    <property type="nucleotide sequence ID" value="NZ_CADEPO010000003.1"/>
</dbReference>
<feature type="signal peptide" evidence="1">
    <location>
        <begin position="1"/>
        <end position="26"/>
    </location>
</feature>
<organism evidence="2 3">
    <name type="scientific">Burkholderia gladioli</name>
    <name type="common">Pseudomonas marginata</name>
    <name type="synonym">Phytomonas marginata</name>
    <dbReference type="NCBI Taxonomy" id="28095"/>
    <lineage>
        <taxon>Bacteria</taxon>
        <taxon>Pseudomonadati</taxon>
        <taxon>Pseudomonadota</taxon>
        <taxon>Betaproteobacteria</taxon>
        <taxon>Burkholderiales</taxon>
        <taxon>Burkholderiaceae</taxon>
        <taxon>Burkholderia</taxon>
    </lineage>
</organism>
<evidence type="ECO:0000256" key="1">
    <source>
        <dbReference type="SAM" id="SignalP"/>
    </source>
</evidence>
<accession>A0A2A7SID2</accession>
<sequence>MKPLIASALTAALSVALSLAATAALADTPDGGGAASQPSQPCAIGMANGVAGTTASLREYLSLPERDRFRYLMDNQLSCKISDEGRASGCAGLTNLRRDRVSVYDDSDSTVTTVVARVDLDQGTFPVMVDLPKANLKCER</sequence>
<dbReference type="EMBL" id="PDDY01000001">
    <property type="protein sequence ID" value="PEH43209.1"/>
    <property type="molecule type" value="Genomic_DNA"/>
</dbReference>
<keyword evidence="1" id="KW-0732">Signal</keyword>
<proteinExistence type="predicted"/>
<evidence type="ECO:0000313" key="2">
    <source>
        <dbReference type="EMBL" id="PEH43209.1"/>
    </source>
</evidence>
<gene>
    <name evidence="2" type="ORF">CRM94_14210</name>
</gene>
<name>A0A2A7SID2_BURGA</name>
<reference evidence="3" key="1">
    <citation type="submission" date="2017-09" db="EMBL/GenBank/DDBJ databases">
        <title>FDA dAtabase for Regulatory Grade micrObial Sequences (FDA-ARGOS): Supporting development and validation of Infectious Disease Dx tests.</title>
        <authorList>
            <person name="Minogue T."/>
            <person name="Wolcott M."/>
            <person name="Wasieloski L."/>
            <person name="Aguilar W."/>
            <person name="Moore D."/>
            <person name="Tallon L."/>
            <person name="Sadzewicz L."/>
            <person name="Ott S."/>
            <person name="Zhao X."/>
            <person name="Nagaraj S."/>
            <person name="Vavikolanu K."/>
            <person name="Aluvathingal J."/>
            <person name="Nadendla S."/>
            <person name="Sichtig H."/>
        </authorList>
    </citation>
    <scope>NUCLEOTIDE SEQUENCE [LARGE SCALE GENOMIC DNA]</scope>
    <source>
        <strain evidence="3">FDAARGOS_390</strain>
    </source>
</reference>
<dbReference type="AlphaFoldDB" id="A0A2A7SID2"/>
<dbReference type="Proteomes" id="UP000220629">
    <property type="component" value="Unassembled WGS sequence"/>
</dbReference>
<evidence type="ECO:0000313" key="3">
    <source>
        <dbReference type="Proteomes" id="UP000220629"/>
    </source>
</evidence>